<evidence type="ECO:0000313" key="1">
    <source>
        <dbReference type="EMBL" id="KAH1908255.1"/>
    </source>
</evidence>
<accession>A0A229WT42</accession>
<organism evidence="1 2">
    <name type="scientific">Aspergillus fumigatus</name>
    <name type="common">Neosartorya fumigata</name>
    <dbReference type="NCBI Taxonomy" id="746128"/>
    <lineage>
        <taxon>Eukaryota</taxon>
        <taxon>Fungi</taxon>
        <taxon>Dikarya</taxon>
        <taxon>Ascomycota</taxon>
        <taxon>Pezizomycotina</taxon>
        <taxon>Eurotiomycetes</taxon>
        <taxon>Eurotiomycetidae</taxon>
        <taxon>Eurotiales</taxon>
        <taxon>Aspergillaceae</taxon>
        <taxon>Aspergillus</taxon>
        <taxon>Aspergillus subgen. Fumigati</taxon>
    </lineage>
</organism>
<evidence type="ECO:0000313" key="2">
    <source>
        <dbReference type="Proteomes" id="UP000813423"/>
    </source>
</evidence>
<protein>
    <submittedName>
        <fullName evidence="1">Uncharacterized protein</fullName>
    </submittedName>
</protein>
<dbReference type="Proteomes" id="UP000813423">
    <property type="component" value="Unassembled WGS sequence"/>
</dbReference>
<gene>
    <name evidence="1" type="ORF">KXV57_003517</name>
</gene>
<name>A0A229WT42_ASPFM</name>
<reference evidence="1" key="1">
    <citation type="submission" date="2021-08" db="EMBL/GenBank/DDBJ databases">
        <title>Global Aspergillus fumigatus from environmental and clinical sources.</title>
        <authorList>
            <person name="Barber A."/>
            <person name="Sae-Ong T."/>
        </authorList>
    </citation>
    <scope>NUCLEOTIDE SEQUENCE</scope>
    <source>
        <strain evidence="1">NRZ-2016-071</strain>
    </source>
</reference>
<sequence>MTWDSSYLAKSGRFAHAPKSELRESEKCVFEAESAHLSMHDAHHDGHFHDDQAVPMIFCHSWPPINKNEAKANLAESWGSNLSSKEKQQLLKAYEESFDDYRTVKRELVHSFSKDRLRIMKPS</sequence>
<proteinExistence type="predicted"/>
<dbReference type="EMBL" id="JAIBSC010000021">
    <property type="protein sequence ID" value="KAH1908255.1"/>
    <property type="molecule type" value="Genomic_DNA"/>
</dbReference>
<dbReference type="AlphaFoldDB" id="A0A229WT42"/>
<comment type="caution">
    <text evidence="1">The sequence shown here is derived from an EMBL/GenBank/DDBJ whole genome shotgun (WGS) entry which is preliminary data.</text>
</comment>